<feature type="compositionally biased region" description="Polar residues" evidence="1">
    <location>
        <begin position="250"/>
        <end position="260"/>
    </location>
</feature>
<dbReference type="OrthoDB" id="5990092at2759"/>
<reference evidence="2" key="1">
    <citation type="submission" date="2021-01" db="UniProtKB">
        <authorList>
            <consortium name="EnsemblMetazoa"/>
        </authorList>
    </citation>
    <scope>IDENTIFICATION</scope>
</reference>
<dbReference type="AlphaFoldDB" id="A0A7M5XL72"/>
<evidence type="ECO:0000313" key="2">
    <source>
        <dbReference type="EnsemblMetazoa" id="CLYHEMP023408.1"/>
    </source>
</evidence>
<proteinExistence type="predicted"/>
<organism evidence="2 3">
    <name type="scientific">Clytia hemisphaerica</name>
    <dbReference type="NCBI Taxonomy" id="252671"/>
    <lineage>
        <taxon>Eukaryota</taxon>
        <taxon>Metazoa</taxon>
        <taxon>Cnidaria</taxon>
        <taxon>Hydrozoa</taxon>
        <taxon>Hydroidolina</taxon>
        <taxon>Leptothecata</taxon>
        <taxon>Obeliida</taxon>
        <taxon>Clytiidae</taxon>
        <taxon>Clytia</taxon>
    </lineage>
</organism>
<dbReference type="Proteomes" id="UP000594262">
    <property type="component" value="Unplaced"/>
</dbReference>
<feature type="compositionally biased region" description="Basic residues" evidence="1">
    <location>
        <begin position="204"/>
        <end position="213"/>
    </location>
</feature>
<accession>A0A7M5XL72</accession>
<feature type="region of interest" description="Disordered" evidence="1">
    <location>
        <begin position="194"/>
        <end position="260"/>
    </location>
</feature>
<feature type="compositionally biased region" description="Polar residues" evidence="1">
    <location>
        <begin position="221"/>
        <end position="236"/>
    </location>
</feature>
<feature type="compositionally biased region" description="Basic and acidic residues" evidence="1">
    <location>
        <begin position="237"/>
        <end position="248"/>
    </location>
</feature>
<feature type="region of interest" description="Disordered" evidence="1">
    <location>
        <begin position="275"/>
        <end position="315"/>
    </location>
</feature>
<name>A0A7M5XL72_9CNID</name>
<feature type="compositionally biased region" description="Polar residues" evidence="1">
    <location>
        <begin position="301"/>
        <end position="315"/>
    </location>
</feature>
<feature type="compositionally biased region" description="Basic and acidic residues" evidence="1">
    <location>
        <begin position="278"/>
        <end position="291"/>
    </location>
</feature>
<keyword evidence="3" id="KW-1185">Reference proteome</keyword>
<sequence length="450" mass="50656">MMDVSTVGSTLPNEQQQTINRKTKRIHYRKHKGKLVKSGGILNRSVYQLNLSKSLNDESILAAKSLSQLVPIQNINAFLSKNKALARALVDSRKQAKNFEKEKFIIQLECMEMKEKLNNLQNAALRCTCNDEEKLNNTNVDLLLNIKDNLTKNMAFIEKYIHNVSSNSLIHQCDDSKNHTVAVETCDVSVQANFGPPNIDSAKHSKKHMRNKKVQVDLSKGNLSSRSLENKSNNSDRSLEKSREEKSPSKRTISIQTNLKTKSTNSIAVQCALQPAREPAEKSGKPKERTPLKLLNGNGGNTPSSLTKSKSNISRMNNKKSPFEIYNDESNKENVVASNNVSMNACQIKKSKKSVTIRTEPTEVHYYEVLSPHIDTRLRPRNANTSYKEPSLNSKLQPDYLPTQLKVKKKRRRKRKPVNNATMTIADIISLVEESFIAGQCSARDSLVRV</sequence>
<protein>
    <submittedName>
        <fullName evidence="2">Uncharacterized protein</fullName>
    </submittedName>
</protein>
<dbReference type="EnsemblMetazoa" id="CLYHEMT023408.1">
    <property type="protein sequence ID" value="CLYHEMP023408.1"/>
    <property type="gene ID" value="CLYHEMG023408"/>
</dbReference>
<evidence type="ECO:0000313" key="3">
    <source>
        <dbReference type="Proteomes" id="UP000594262"/>
    </source>
</evidence>
<evidence type="ECO:0000256" key="1">
    <source>
        <dbReference type="SAM" id="MobiDB-lite"/>
    </source>
</evidence>